<evidence type="ECO:0000259" key="1">
    <source>
        <dbReference type="PROSITE" id="PS50181"/>
    </source>
</evidence>
<dbReference type="OrthoDB" id="2269034at2759"/>
<dbReference type="InterPro" id="IPR036047">
    <property type="entry name" value="F-box-like_dom_sf"/>
</dbReference>
<keyword evidence="3" id="KW-1185">Reference proteome</keyword>
<dbReference type="Gene3D" id="3.80.10.10">
    <property type="entry name" value="Ribonuclease Inhibitor"/>
    <property type="match status" value="1"/>
</dbReference>
<reference evidence="2 3" key="1">
    <citation type="journal article" date="2015" name="Fungal Genet. Biol.">
        <title>Evolution of novel wood decay mechanisms in Agaricales revealed by the genome sequences of Fistulina hepatica and Cylindrobasidium torrendii.</title>
        <authorList>
            <person name="Floudas D."/>
            <person name="Held B.W."/>
            <person name="Riley R."/>
            <person name="Nagy L.G."/>
            <person name="Koehler G."/>
            <person name="Ransdell A.S."/>
            <person name="Younus H."/>
            <person name="Chow J."/>
            <person name="Chiniquy J."/>
            <person name="Lipzen A."/>
            <person name="Tritt A."/>
            <person name="Sun H."/>
            <person name="Haridas S."/>
            <person name="LaButti K."/>
            <person name="Ohm R.A."/>
            <person name="Kues U."/>
            <person name="Blanchette R.A."/>
            <person name="Grigoriev I.V."/>
            <person name="Minto R.E."/>
            <person name="Hibbett D.S."/>
        </authorList>
    </citation>
    <scope>NUCLEOTIDE SEQUENCE [LARGE SCALE GENOMIC DNA]</scope>
    <source>
        <strain evidence="2 3">FP15055 ss-10</strain>
    </source>
</reference>
<evidence type="ECO:0000313" key="2">
    <source>
        <dbReference type="EMBL" id="KIY62719.1"/>
    </source>
</evidence>
<dbReference type="Pfam" id="PF12937">
    <property type="entry name" value="F-box-like"/>
    <property type="match status" value="1"/>
</dbReference>
<dbReference type="InterPro" id="IPR032675">
    <property type="entry name" value="LRR_dom_sf"/>
</dbReference>
<dbReference type="Proteomes" id="UP000054007">
    <property type="component" value="Unassembled WGS sequence"/>
</dbReference>
<dbReference type="PROSITE" id="PS50181">
    <property type="entry name" value="FBOX"/>
    <property type="match status" value="1"/>
</dbReference>
<dbReference type="AlphaFoldDB" id="A0A0D7AXW9"/>
<dbReference type="EMBL" id="KN880754">
    <property type="protein sequence ID" value="KIY62719.1"/>
    <property type="molecule type" value="Genomic_DNA"/>
</dbReference>
<proteinExistence type="predicted"/>
<name>A0A0D7AXW9_9AGAR</name>
<dbReference type="InterPro" id="IPR001810">
    <property type="entry name" value="F-box_dom"/>
</dbReference>
<dbReference type="SUPFAM" id="SSF81383">
    <property type="entry name" value="F-box domain"/>
    <property type="match status" value="1"/>
</dbReference>
<sequence>MTMTVEDLPPELILRIFSFLGSLYIPDYRAEHRSHKRISQVCHRWRALIHSDGSLWSQIIIGNPNISKCKRPWETMLEELLALSRSAPLDITIAVGGGHEAMLEQLYSMLSTSAYDRLETLSIGYNNPSLALQFLQSRLPMLRELSISLNHEGTFALPVKLSSNVPSLTHVRINDDKALESIIWPWTQLTHLYLDSLDEVPPPVVCLEKLVNLRVLEDMNEALHNEGILLDYFEMDDHIFRVFAVESGCRIQRLRLKLGHTFDSQVDASTALGSAPFDVLPELVLYILVDGDVEGCTRWLNVLAQDTALLPQLHTLDVTLAFELSHFLRSDLQMDAQLENIEALLLCVVQARVAAG</sequence>
<accession>A0A0D7AXW9</accession>
<feature type="domain" description="F-box" evidence="1">
    <location>
        <begin position="2"/>
        <end position="59"/>
    </location>
</feature>
<dbReference type="SUPFAM" id="SSF52047">
    <property type="entry name" value="RNI-like"/>
    <property type="match status" value="1"/>
</dbReference>
<evidence type="ECO:0000313" key="3">
    <source>
        <dbReference type="Proteomes" id="UP000054007"/>
    </source>
</evidence>
<dbReference type="Gene3D" id="1.20.1280.50">
    <property type="match status" value="1"/>
</dbReference>
<organism evidence="2 3">
    <name type="scientific">Cylindrobasidium torrendii FP15055 ss-10</name>
    <dbReference type="NCBI Taxonomy" id="1314674"/>
    <lineage>
        <taxon>Eukaryota</taxon>
        <taxon>Fungi</taxon>
        <taxon>Dikarya</taxon>
        <taxon>Basidiomycota</taxon>
        <taxon>Agaricomycotina</taxon>
        <taxon>Agaricomycetes</taxon>
        <taxon>Agaricomycetidae</taxon>
        <taxon>Agaricales</taxon>
        <taxon>Marasmiineae</taxon>
        <taxon>Physalacriaceae</taxon>
        <taxon>Cylindrobasidium</taxon>
    </lineage>
</organism>
<gene>
    <name evidence="2" type="ORF">CYLTODRAFT_447035</name>
</gene>
<protein>
    <recommendedName>
        <fullName evidence="1">F-box domain-containing protein</fullName>
    </recommendedName>
</protein>